<dbReference type="GO" id="GO:0016020">
    <property type="term" value="C:membrane"/>
    <property type="evidence" value="ECO:0007669"/>
    <property type="project" value="UniProtKB-SubCell"/>
</dbReference>
<evidence type="ECO:0000313" key="3">
    <source>
        <dbReference type="Proteomes" id="UP001371456"/>
    </source>
</evidence>
<protein>
    <recommendedName>
        <fullName evidence="1">HVA22-like protein</fullName>
    </recommendedName>
</protein>
<proteinExistence type="inferred from homology"/>
<dbReference type="EMBL" id="JBANQN010000003">
    <property type="protein sequence ID" value="KAK6794990.1"/>
    <property type="molecule type" value="Genomic_DNA"/>
</dbReference>
<comment type="caution">
    <text evidence="2">The sequence shown here is derived from an EMBL/GenBank/DDBJ whole genome shotgun (WGS) entry which is preliminary data.</text>
</comment>
<dbReference type="PANTHER" id="PTHR12300:SF175">
    <property type="entry name" value="HVA22-LIKE PROTEIN"/>
    <property type="match status" value="1"/>
</dbReference>
<accession>A0AAN8TVT3</accession>
<comment type="subcellular location">
    <subcellularLocation>
        <location evidence="1">Membrane</location>
        <topology evidence="1">Multi-pass membrane protein</topology>
    </subcellularLocation>
</comment>
<gene>
    <name evidence="2" type="ORF">RDI58_008443</name>
</gene>
<sequence length="217" mass="24366">MAGMAMFASNLTSEMGLKLLLSPLNTNVIGRTACCSVGIVLPVYSTFKAIETGNRNEQHKWLLYWAAYGSFSIVEAFTDKFLYWLPLYYHVKLAFLVWLQLPSAEGAKQLYTNHLRPFLMRHQARLDHILELFHGELPSSKDFQKFQCKAGRSQETAIMHGKFISTHQAEIQFAKVLLGKTLLSVGNILQQPAQGRVVGTIEGPAEQVETSESEDES</sequence>
<comment type="similarity">
    <text evidence="1">Belongs to the DP1 family.</text>
</comment>
<dbReference type="PANTHER" id="PTHR12300">
    <property type="entry name" value="HVA22-LIKE PROTEINS"/>
    <property type="match status" value="1"/>
</dbReference>
<dbReference type="Proteomes" id="UP001371456">
    <property type="component" value="Unassembled WGS sequence"/>
</dbReference>
<dbReference type="Pfam" id="PF03134">
    <property type="entry name" value="TB2_DP1_HVA22"/>
    <property type="match status" value="1"/>
</dbReference>
<dbReference type="AlphaFoldDB" id="A0AAN8TVT3"/>
<organism evidence="2 3">
    <name type="scientific">Solanum bulbocastanum</name>
    <name type="common">Wild potato</name>
    <dbReference type="NCBI Taxonomy" id="147425"/>
    <lineage>
        <taxon>Eukaryota</taxon>
        <taxon>Viridiplantae</taxon>
        <taxon>Streptophyta</taxon>
        <taxon>Embryophyta</taxon>
        <taxon>Tracheophyta</taxon>
        <taxon>Spermatophyta</taxon>
        <taxon>Magnoliopsida</taxon>
        <taxon>eudicotyledons</taxon>
        <taxon>Gunneridae</taxon>
        <taxon>Pentapetalae</taxon>
        <taxon>asterids</taxon>
        <taxon>lamiids</taxon>
        <taxon>Solanales</taxon>
        <taxon>Solanaceae</taxon>
        <taxon>Solanoideae</taxon>
        <taxon>Solaneae</taxon>
        <taxon>Solanum</taxon>
    </lineage>
</organism>
<evidence type="ECO:0000256" key="1">
    <source>
        <dbReference type="RuleBase" id="RU362006"/>
    </source>
</evidence>
<evidence type="ECO:0000313" key="2">
    <source>
        <dbReference type="EMBL" id="KAK6794990.1"/>
    </source>
</evidence>
<keyword evidence="3" id="KW-1185">Reference proteome</keyword>
<reference evidence="2 3" key="1">
    <citation type="submission" date="2024-02" db="EMBL/GenBank/DDBJ databases">
        <title>de novo genome assembly of Solanum bulbocastanum strain 11H21.</title>
        <authorList>
            <person name="Hosaka A.J."/>
        </authorList>
    </citation>
    <scope>NUCLEOTIDE SEQUENCE [LARGE SCALE GENOMIC DNA]</scope>
    <source>
        <tissue evidence="2">Young leaves</tissue>
    </source>
</reference>
<name>A0AAN8TVT3_SOLBU</name>
<dbReference type="InterPro" id="IPR004345">
    <property type="entry name" value="TB2_DP1_HVA22"/>
</dbReference>